<sequence length="89" mass="9550">MAEPFTCPHCNGHDYVITLTGCNITNATVQEAFEWNEEEQDYQSSGSIIVDSESVENEGGEAVCANCEKDVSDAVAEYEEKIVGGAAQA</sequence>
<protein>
    <submittedName>
        <fullName evidence="1">Uncharacterized protein</fullName>
    </submittedName>
</protein>
<dbReference type="EMBL" id="JACPNR010000004">
    <property type="protein sequence ID" value="MBI2677494.1"/>
    <property type="molecule type" value="Genomic_DNA"/>
</dbReference>
<dbReference type="Proteomes" id="UP000779809">
    <property type="component" value="Unassembled WGS sequence"/>
</dbReference>
<dbReference type="AlphaFoldDB" id="A0A932A6B6"/>
<gene>
    <name evidence="1" type="ORF">HYX28_01790</name>
</gene>
<name>A0A932A6B6_9BACT</name>
<evidence type="ECO:0000313" key="2">
    <source>
        <dbReference type="Proteomes" id="UP000779809"/>
    </source>
</evidence>
<comment type="caution">
    <text evidence="1">The sequence shown here is derived from an EMBL/GenBank/DDBJ whole genome shotgun (WGS) entry which is preliminary data.</text>
</comment>
<accession>A0A932A6B6</accession>
<organism evidence="1 2">
    <name type="scientific">Candidatus Korobacter versatilis</name>
    <dbReference type="NCBI Taxonomy" id="658062"/>
    <lineage>
        <taxon>Bacteria</taxon>
        <taxon>Pseudomonadati</taxon>
        <taxon>Acidobacteriota</taxon>
        <taxon>Terriglobia</taxon>
        <taxon>Terriglobales</taxon>
        <taxon>Candidatus Korobacteraceae</taxon>
        <taxon>Candidatus Korobacter</taxon>
    </lineage>
</organism>
<evidence type="ECO:0000313" key="1">
    <source>
        <dbReference type="EMBL" id="MBI2677494.1"/>
    </source>
</evidence>
<reference evidence="1" key="1">
    <citation type="submission" date="2020-07" db="EMBL/GenBank/DDBJ databases">
        <title>Huge and variable diversity of episymbiotic CPR bacteria and DPANN archaea in groundwater ecosystems.</title>
        <authorList>
            <person name="He C.Y."/>
            <person name="Keren R."/>
            <person name="Whittaker M."/>
            <person name="Farag I.F."/>
            <person name="Doudna J."/>
            <person name="Cate J.H.D."/>
            <person name="Banfield J.F."/>
        </authorList>
    </citation>
    <scope>NUCLEOTIDE SEQUENCE</scope>
    <source>
        <strain evidence="1">NC_groundwater_580_Pr5_B-0.1um_64_19</strain>
    </source>
</reference>
<proteinExistence type="predicted"/>